<feature type="domain" description="Reverse transcriptase" evidence="3">
    <location>
        <begin position="64"/>
        <end position="139"/>
    </location>
</feature>
<dbReference type="PANTHER" id="PTHR33064">
    <property type="entry name" value="POL PROTEIN"/>
    <property type="match status" value="1"/>
</dbReference>
<gene>
    <name evidence="5" type="ORF">AAFF_G00310730</name>
</gene>
<dbReference type="InterPro" id="IPR043128">
    <property type="entry name" value="Rev_trsase/Diguanyl_cyclase"/>
</dbReference>
<comment type="caution">
    <text evidence="5">The sequence shown here is derived from an EMBL/GenBank/DDBJ whole genome shotgun (WGS) entry which is preliminary data.</text>
</comment>
<dbReference type="EMBL" id="JAINUG010000452">
    <property type="protein sequence ID" value="KAJ8371440.1"/>
    <property type="molecule type" value="Genomic_DNA"/>
</dbReference>
<comment type="similarity">
    <text evidence="1">Belongs to the beta type-B retroviral polymerase family. HERV class-II K(HML-2) pol subfamily.</text>
</comment>
<dbReference type="EC" id="3.1.26.4" evidence="2"/>
<dbReference type="CDD" id="cd01647">
    <property type="entry name" value="RT_LTR"/>
    <property type="match status" value="1"/>
</dbReference>
<dbReference type="AlphaFoldDB" id="A0AAD7R824"/>
<dbReference type="InterPro" id="IPR041577">
    <property type="entry name" value="RT_RNaseH_2"/>
</dbReference>
<dbReference type="InterPro" id="IPR051320">
    <property type="entry name" value="Viral_Replic_Matur_Polypro"/>
</dbReference>
<evidence type="ECO:0000313" key="6">
    <source>
        <dbReference type="Proteomes" id="UP001221898"/>
    </source>
</evidence>
<organism evidence="5 6">
    <name type="scientific">Aldrovandia affinis</name>
    <dbReference type="NCBI Taxonomy" id="143900"/>
    <lineage>
        <taxon>Eukaryota</taxon>
        <taxon>Metazoa</taxon>
        <taxon>Chordata</taxon>
        <taxon>Craniata</taxon>
        <taxon>Vertebrata</taxon>
        <taxon>Euteleostomi</taxon>
        <taxon>Actinopterygii</taxon>
        <taxon>Neopterygii</taxon>
        <taxon>Teleostei</taxon>
        <taxon>Notacanthiformes</taxon>
        <taxon>Halosauridae</taxon>
        <taxon>Aldrovandia</taxon>
    </lineage>
</organism>
<dbReference type="SUPFAM" id="SSF56672">
    <property type="entry name" value="DNA/RNA polymerases"/>
    <property type="match status" value="1"/>
</dbReference>
<dbReference type="Proteomes" id="UP001221898">
    <property type="component" value="Unassembled WGS sequence"/>
</dbReference>
<dbReference type="Gene3D" id="3.30.70.270">
    <property type="match status" value="1"/>
</dbReference>
<dbReference type="Pfam" id="PF00078">
    <property type="entry name" value="RVT_1"/>
    <property type="match status" value="1"/>
</dbReference>
<evidence type="ECO:0000259" key="4">
    <source>
        <dbReference type="Pfam" id="PF17919"/>
    </source>
</evidence>
<keyword evidence="6" id="KW-1185">Reference proteome</keyword>
<evidence type="ECO:0000256" key="1">
    <source>
        <dbReference type="ARBA" id="ARBA00010879"/>
    </source>
</evidence>
<reference evidence="5" key="1">
    <citation type="journal article" date="2023" name="Science">
        <title>Genome structures resolve the early diversification of teleost fishes.</title>
        <authorList>
            <person name="Parey E."/>
            <person name="Louis A."/>
            <person name="Montfort J."/>
            <person name="Bouchez O."/>
            <person name="Roques C."/>
            <person name="Iampietro C."/>
            <person name="Lluch J."/>
            <person name="Castinel A."/>
            <person name="Donnadieu C."/>
            <person name="Desvignes T."/>
            <person name="Floi Bucao C."/>
            <person name="Jouanno E."/>
            <person name="Wen M."/>
            <person name="Mejri S."/>
            <person name="Dirks R."/>
            <person name="Jansen H."/>
            <person name="Henkel C."/>
            <person name="Chen W.J."/>
            <person name="Zahm M."/>
            <person name="Cabau C."/>
            <person name="Klopp C."/>
            <person name="Thompson A.W."/>
            <person name="Robinson-Rechavi M."/>
            <person name="Braasch I."/>
            <person name="Lecointre G."/>
            <person name="Bobe J."/>
            <person name="Postlethwait J.H."/>
            <person name="Berthelot C."/>
            <person name="Roest Crollius H."/>
            <person name="Guiguen Y."/>
        </authorList>
    </citation>
    <scope>NUCLEOTIDE SEQUENCE</scope>
    <source>
        <strain evidence="5">NC1722</strain>
    </source>
</reference>
<dbReference type="Gene3D" id="3.10.10.10">
    <property type="entry name" value="HIV Type 1 Reverse Transcriptase, subunit A, domain 1"/>
    <property type="match status" value="1"/>
</dbReference>
<dbReference type="PANTHER" id="PTHR33064:SF37">
    <property type="entry name" value="RIBONUCLEASE H"/>
    <property type="match status" value="1"/>
</dbReference>
<dbReference type="GO" id="GO:0004523">
    <property type="term" value="F:RNA-DNA hybrid ribonuclease activity"/>
    <property type="evidence" value="ECO:0007669"/>
    <property type="project" value="UniProtKB-EC"/>
</dbReference>
<protein>
    <recommendedName>
        <fullName evidence="2">ribonuclease H</fullName>
        <ecNumber evidence="2">3.1.26.4</ecNumber>
    </recommendedName>
</protein>
<dbReference type="InterPro" id="IPR000477">
    <property type="entry name" value="RT_dom"/>
</dbReference>
<feature type="domain" description="Reverse transcriptase/retrotransposon-derived protein RNase H-like" evidence="4">
    <location>
        <begin position="179"/>
        <end position="248"/>
    </location>
</feature>
<evidence type="ECO:0000256" key="2">
    <source>
        <dbReference type="ARBA" id="ARBA00012180"/>
    </source>
</evidence>
<sequence>MPSPNPHIWISRSTGTERAVPAATQRIDQLSDVGGVDPRGRQSPDITRTTRHAFHFRDFVVTIKSLSSCRTSRKTKVITPFGLFEFLRMPFGFKNATQAFQRLMDTVLRDLPCLFVYLDDILVASSSRLEHVSHLRTLFGLSTIDFLGRRLTKDRAVLPPSKVEAVRDLGPRRRFWACWSKEMTKAFTDTKQALANATTLVHPLANALIVLTTDASDYSVGAVHEQLVDGAWQPLASFSRQLRPNEQK</sequence>
<name>A0AAD7R824_9TELE</name>
<evidence type="ECO:0000259" key="3">
    <source>
        <dbReference type="Pfam" id="PF00078"/>
    </source>
</evidence>
<accession>A0AAD7R824</accession>
<proteinExistence type="inferred from homology"/>
<dbReference type="InterPro" id="IPR043502">
    <property type="entry name" value="DNA/RNA_pol_sf"/>
</dbReference>
<dbReference type="Pfam" id="PF17919">
    <property type="entry name" value="RT_RNaseH_2"/>
    <property type="match status" value="1"/>
</dbReference>
<evidence type="ECO:0000313" key="5">
    <source>
        <dbReference type="EMBL" id="KAJ8371440.1"/>
    </source>
</evidence>